<feature type="compositionally biased region" description="Polar residues" evidence="1">
    <location>
        <begin position="207"/>
        <end position="227"/>
    </location>
</feature>
<dbReference type="OrthoDB" id="3243413at2759"/>
<feature type="compositionally biased region" description="Polar residues" evidence="1">
    <location>
        <begin position="291"/>
        <end position="303"/>
    </location>
</feature>
<dbReference type="AlphaFoldDB" id="A0A9P6EIM2"/>
<evidence type="ECO:0000313" key="3">
    <source>
        <dbReference type="Proteomes" id="UP000807306"/>
    </source>
</evidence>
<feature type="region of interest" description="Disordered" evidence="1">
    <location>
        <begin position="150"/>
        <end position="325"/>
    </location>
</feature>
<evidence type="ECO:0000256" key="1">
    <source>
        <dbReference type="SAM" id="MobiDB-lite"/>
    </source>
</evidence>
<feature type="compositionally biased region" description="Low complexity" evidence="1">
    <location>
        <begin position="278"/>
        <end position="290"/>
    </location>
</feature>
<reference evidence="2" key="1">
    <citation type="submission" date="2020-11" db="EMBL/GenBank/DDBJ databases">
        <authorList>
            <consortium name="DOE Joint Genome Institute"/>
            <person name="Ahrendt S."/>
            <person name="Riley R."/>
            <person name="Andreopoulos W."/>
            <person name="Labutti K."/>
            <person name="Pangilinan J."/>
            <person name="Ruiz-Duenas F.J."/>
            <person name="Barrasa J.M."/>
            <person name="Sanchez-Garcia M."/>
            <person name="Camarero S."/>
            <person name="Miyauchi S."/>
            <person name="Serrano A."/>
            <person name="Linde D."/>
            <person name="Babiker R."/>
            <person name="Drula E."/>
            <person name="Ayuso-Fernandez I."/>
            <person name="Pacheco R."/>
            <person name="Padilla G."/>
            <person name="Ferreira P."/>
            <person name="Barriuso J."/>
            <person name="Kellner H."/>
            <person name="Castanera R."/>
            <person name="Alfaro M."/>
            <person name="Ramirez L."/>
            <person name="Pisabarro A.G."/>
            <person name="Kuo A."/>
            <person name="Tritt A."/>
            <person name="Lipzen A."/>
            <person name="He G."/>
            <person name="Yan M."/>
            <person name="Ng V."/>
            <person name="Cullen D."/>
            <person name="Martin F."/>
            <person name="Rosso M.-N."/>
            <person name="Henrissat B."/>
            <person name="Hibbett D."/>
            <person name="Martinez A.T."/>
            <person name="Grigoriev I.V."/>
        </authorList>
    </citation>
    <scope>NUCLEOTIDE SEQUENCE</scope>
    <source>
        <strain evidence="2">CBS 506.95</strain>
    </source>
</reference>
<feature type="region of interest" description="Disordered" evidence="1">
    <location>
        <begin position="337"/>
        <end position="421"/>
    </location>
</feature>
<name>A0A9P6EIM2_9AGAR</name>
<feature type="compositionally biased region" description="Low complexity" evidence="1">
    <location>
        <begin position="228"/>
        <end position="241"/>
    </location>
</feature>
<organism evidence="2 3">
    <name type="scientific">Crepidotus variabilis</name>
    <dbReference type="NCBI Taxonomy" id="179855"/>
    <lineage>
        <taxon>Eukaryota</taxon>
        <taxon>Fungi</taxon>
        <taxon>Dikarya</taxon>
        <taxon>Basidiomycota</taxon>
        <taxon>Agaricomycotina</taxon>
        <taxon>Agaricomycetes</taxon>
        <taxon>Agaricomycetidae</taxon>
        <taxon>Agaricales</taxon>
        <taxon>Agaricineae</taxon>
        <taxon>Crepidotaceae</taxon>
        <taxon>Crepidotus</taxon>
    </lineage>
</organism>
<dbReference type="Proteomes" id="UP000807306">
    <property type="component" value="Unassembled WGS sequence"/>
</dbReference>
<gene>
    <name evidence="2" type="ORF">CPB83DRAFT_850784</name>
</gene>
<sequence length="577" mass="63232">MVKRPKTPEVIEEVRLYAVYLPYPLNATWADEDDQKACAFWVAEVIGSKEYLFNIYQMPSARGMILLEISKEFTNQGILLGEHQWRRILKSPEPDEVGRKTCVYHSTYSNTREAHKAGWRPIFVQERWFKDWRRGKGPFVYPYPETSYCQPPPEDKTNKPVCRPLPVEHKPPPPSVASPVVGSPAWTTKQQEEKLNKEAMKGAWKKQNLSVKVGTQSTNHAPPQSANSGRPRGAAPATAAPEPSPRTPNLTPLGSASAGQKPAWGKPVPLGRFTSNGPPSASKSPAPWASQIQKSASASNGKSPFTEEPPVGPQNAWKKPLKIVPEKPPIIVSAGMIDDSEWGKPSTESWFDLAEDCSSYGGGQSDGDVEAVPESSSEPTPPVAPELVVNSSKGNKKRRARGKGAGTSEPKPIQVTLQPTLDPAAYETLEGDEGGETFEGILAPWEQGSTTGDDETSPITPADDDPTTSATTKEDWESAWAMEEDPQKKAAPEILCPVHKLSCARKICIDYTNEQRRLKKLKEREAWQANGGATNGRRGRGRGGANGNWRNHEGNTQTEEGEDGFVTATKPRSRKLF</sequence>
<protein>
    <submittedName>
        <fullName evidence="2">Uncharacterized protein</fullName>
    </submittedName>
</protein>
<keyword evidence="3" id="KW-1185">Reference proteome</keyword>
<proteinExistence type="predicted"/>
<evidence type="ECO:0000313" key="2">
    <source>
        <dbReference type="EMBL" id="KAF9530366.1"/>
    </source>
</evidence>
<feature type="compositionally biased region" description="Basic and acidic residues" evidence="1">
    <location>
        <begin position="190"/>
        <end position="200"/>
    </location>
</feature>
<feature type="region of interest" description="Disordered" evidence="1">
    <location>
        <begin position="444"/>
        <end position="491"/>
    </location>
</feature>
<dbReference type="EMBL" id="MU157840">
    <property type="protein sequence ID" value="KAF9530366.1"/>
    <property type="molecule type" value="Genomic_DNA"/>
</dbReference>
<feature type="compositionally biased region" description="Acidic residues" evidence="1">
    <location>
        <begin position="452"/>
        <end position="466"/>
    </location>
</feature>
<feature type="region of interest" description="Disordered" evidence="1">
    <location>
        <begin position="522"/>
        <end position="577"/>
    </location>
</feature>
<comment type="caution">
    <text evidence="2">The sequence shown here is derived from an EMBL/GenBank/DDBJ whole genome shotgun (WGS) entry which is preliminary data.</text>
</comment>
<feature type="compositionally biased region" description="Polar residues" evidence="1">
    <location>
        <begin position="249"/>
        <end position="258"/>
    </location>
</feature>
<accession>A0A9P6EIM2</accession>